<dbReference type="EMBL" id="AP017424">
    <property type="protein sequence ID" value="BAU83763.1"/>
    <property type="molecule type" value="Genomic_DNA"/>
</dbReference>
<dbReference type="AlphaFoldDB" id="A0A160P0E0"/>
<reference evidence="1 2" key="1">
    <citation type="journal article" date="2016" name="Genome Announc.">
        <title>Complete Genome Sequence of Thiostrepton-Producing Streptomyces laurentii ATCC 31255.</title>
        <authorList>
            <person name="Doi K."/>
            <person name="Fujino Y."/>
            <person name="Nagayoshi Y."/>
            <person name="Ohshima T."/>
            <person name="Ogata S."/>
        </authorList>
    </citation>
    <scope>NUCLEOTIDE SEQUENCE [LARGE SCALE GENOMIC DNA]</scope>
    <source>
        <strain evidence="1 2">ATCC 31255</strain>
    </source>
</reference>
<gene>
    <name evidence="1" type="ORF">SLA_2846</name>
</gene>
<dbReference type="Proteomes" id="UP000217676">
    <property type="component" value="Chromosome"/>
</dbReference>
<proteinExistence type="predicted"/>
<name>A0A160P0E0_STRLU</name>
<dbReference type="KEGG" id="slau:SLA_2846"/>
<sequence length="173" mass="19669">MDVSVGERTCAGRRAMELGPLVRGDDGVWMLGDKEGKPGAGWILFLPDGLEHWDHGVRQPVVPWSRLMLMESVGPLWRNRTRVPPALIVTVRHPYETWTARFTRHPHRYAGTHMYFLQELFRQVINEGEAACLGDPEWLAQVVDELAPQRMPWSWKAFGEAVTRARKSATAAI</sequence>
<evidence type="ECO:0000313" key="1">
    <source>
        <dbReference type="EMBL" id="BAU83763.1"/>
    </source>
</evidence>
<accession>A0A160P0E0</accession>
<organism evidence="1 2">
    <name type="scientific">Streptomyces laurentii</name>
    <dbReference type="NCBI Taxonomy" id="39478"/>
    <lineage>
        <taxon>Bacteria</taxon>
        <taxon>Bacillati</taxon>
        <taxon>Actinomycetota</taxon>
        <taxon>Actinomycetes</taxon>
        <taxon>Kitasatosporales</taxon>
        <taxon>Streptomycetaceae</taxon>
        <taxon>Streptomyces</taxon>
    </lineage>
</organism>
<evidence type="ECO:0000313" key="2">
    <source>
        <dbReference type="Proteomes" id="UP000217676"/>
    </source>
</evidence>
<keyword evidence="2" id="KW-1185">Reference proteome</keyword>
<protein>
    <submittedName>
        <fullName evidence="1">Uncharacterized protein</fullName>
    </submittedName>
</protein>